<feature type="region of interest" description="Disordered" evidence="1">
    <location>
        <begin position="1"/>
        <end position="28"/>
    </location>
</feature>
<sequence length="47" mass="5307">MVSSAAMSEAHRRPQRAPAAGSSETRERQLWRTAMVLLMHPEFPEQA</sequence>
<organism evidence="2 3">
    <name type="scientific">Cupriavidus agavae</name>
    <dbReference type="NCBI Taxonomy" id="1001822"/>
    <lineage>
        <taxon>Bacteria</taxon>
        <taxon>Pseudomonadati</taxon>
        <taxon>Pseudomonadota</taxon>
        <taxon>Betaproteobacteria</taxon>
        <taxon>Burkholderiales</taxon>
        <taxon>Burkholderiaceae</taxon>
        <taxon>Cupriavidus</taxon>
    </lineage>
</organism>
<evidence type="ECO:0000313" key="3">
    <source>
        <dbReference type="Proteomes" id="UP000291078"/>
    </source>
</evidence>
<comment type="caution">
    <text evidence="2">The sequence shown here is derived from an EMBL/GenBank/DDBJ whole genome shotgun (WGS) entry which is preliminary data.</text>
</comment>
<dbReference type="EMBL" id="SGXM01000002">
    <property type="protein sequence ID" value="RZT39235.1"/>
    <property type="molecule type" value="Genomic_DNA"/>
</dbReference>
<keyword evidence="3" id="KW-1185">Reference proteome</keyword>
<protein>
    <submittedName>
        <fullName evidence="2">Uncharacterized protein</fullName>
    </submittedName>
</protein>
<dbReference type="AlphaFoldDB" id="A0A4Q7RZE9"/>
<evidence type="ECO:0000256" key="1">
    <source>
        <dbReference type="SAM" id="MobiDB-lite"/>
    </source>
</evidence>
<dbReference type="Proteomes" id="UP000291078">
    <property type="component" value="Unassembled WGS sequence"/>
</dbReference>
<reference evidence="2 3" key="1">
    <citation type="journal article" date="2015" name="Stand. Genomic Sci.">
        <title>Genomic Encyclopedia of Bacterial and Archaeal Type Strains, Phase III: the genomes of soil and plant-associated and newly described type strains.</title>
        <authorList>
            <person name="Whitman W.B."/>
            <person name="Woyke T."/>
            <person name="Klenk H.P."/>
            <person name="Zhou Y."/>
            <person name="Lilburn T.G."/>
            <person name="Beck B.J."/>
            <person name="De Vos P."/>
            <person name="Vandamme P."/>
            <person name="Eisen J.A."/>
            <person name="Garrity G."/>
            <person name="Hugenholtz P."/>
            <person name="Kyrpides N.C."/>
        </authorList>
    </citation>
    <scope>NUCLEOTIDE SEQUENCE [LARGE SCALE GENOMIC DNA]</scope>
    <source>
        <strain evidence="2 3">ASC-9842</strain>
    </source>
</reference>
<proteinExistence type="predicted"/>
<accession>A0A4Q7RZE9</accession>
<name>A0A4Q7RZE9_9BURK</name>
<gene>
    <name evidence="2" type="ORF">EV147_2430</name>
</gene>
<evidence type="ECO:0000313" key="2">
    <source>
        <dbReference type="EMBL" id="RZT39235.1"/>
    </source>
</evidence>